<dbReference type="AlphaFoldDB" id="A0AAQ3UF73"/>
<evidence type="ECO:0008006" key="3">
    <source>
        <dbReference type="Google" id="ProtNLM"/>
    </source>
</evidence>
<dbReference type="Proteomes" id="UP001341281">
    <property type="component" value="Chromosome 08"/>
</dbReference>
<evidence type="ECO:0000313" key="2">
    <source>
        <dbReference type="Proteomes" id="UP001341281"/>
    </source>
</evidence>
<dbReference type="SUPFAM" id="SSF56219">
    <property type="entry name" value="DNase I-like"/>
    <property type="match status" value="1"/>
</dbReference>
<dbReference type="PANTHER" id="PTHR36140">
    <property type="entry name" value="F-BOX DOMAIN-CONTAINING PROTEIN-RELATED"/>
    <property type="match status" value="1"/>
</dbReference>
<reference evidence="1 2" key="1">
    <citation type="submission" date="2024-02" db="EMBL/GenBank/DDBJ databases">
        <title>High-quality chromosome-scale genome assembly of Pensacola bahiagrass (Paspalum notatum Flugge var. saurae).</title>
        <authorList>
            <person name="Vega J.M."/>
            <person name="Podio M."/>
            <person name="Orjuela J."/>
            <person name="Siena L.A."/>
            <person name="Pessino S.C."/>
            <person name="Combes M.C."/>
            <person name="Mariac C."/>
            <person name="Albertini E."/>
            <person name="Pupilli F."/>
            <person name="Ortiz J.P.A."/>
            <person name="Leblanc O."/>
        </authorList>
    </citation>
    <scope>NUCLEOTIDE SEQUENCE [LARGE SCALE GENOMIC DNA]</scope>
    <source>
        <strain evidence="1">R1</strain>
        <tissue evidence="1">Leaf</tissue>
    </source>
</reference>
<keyword evidence="2" id="KW-1185">Reference proteome</keyword>
<evidence type="ECO:0000313" key="1">
    <source>
        <dbReference type="EMBL" id="WVZ90529.1"/>
    </source>
</evidence>
<gene>
    <name evidence="1" type="ORF">U9M48_036822</name>
</gene>
<organism evidence="1 2">
    <name type="scientific">Paspalum notatum var. saurae</name>
    <dbReference type="NCBI Taxonomy" id="547442"/>
    <lineage>
        <taxon>Eukaryota</taxon>
        <taxon>Viridiplantae</taxon>
        <taxon>Streptophyta</taxon>
        <taxon>Embryophyta</taxon>
        <taxon>Tracheophyta</taxon>
        <taxon>Spermatophyta</taxon>
        <taxon>Magnoliopsida</taxon>
        <taxon>Liliopsida</taxon>
        <taxon>Poales</taxon>
        <taxon>Poaceae</taxon>
        <taxon>PACMAD clade</taxon>
        <taxon>Panicoideae</taxon>
        <taxon>Andropogonodae</taxon>
        <taxon>Paspaleae</taxon>
        <taxon>Paspalinae</taxon>
        <taxon>Paspalum</taxon>
    </lineage>
</organism>
<dbReference type="PANTHER" id="PTHR36140:SF9">
    <property type="entry name" value="F-BOX DOMAIN CONTAINING PROTEIN"/>
    <property type="match status" value="1"/>
</dbReference>
<accession>A0AAQ3UF73</accession>
<dbReference type="InterPro" id="IPR036691">
    <property type="entry name" value="Endo/exonu/phosph_ase_sf"/>
</dbReference>
<protein>
    <recommendedName>
        <fullName evidence="3">F-box domain-containing protein</fullName>
    </recommendedName>
</protein>
<proteinExistence type="predicted"/>
<name>A0AAQ3UF73_PASNO</name>
<dbReference type="Gene3D" id="3.60.10.10">
    <property type="entry name" value="Endonuclease/exonuclease/phosphatase"/>
    <property type="match status" value="1"/>
</dbReference>
<dbReference type="EMBL" id="CP144752">
    <property type="protein sequence ID" value="WVZ90529.1"/>
    <property type="molecule type" value="Genomic_DNA"/>
</dbReference>
<sequence>MDDSNGTCLSDDALAAVFILLRDDAAAVLRCAATCRRWASVVAKDAGVLSRALPAPLPRLALGFFHDQDTSNPRVRNNHNHNKRRKLSAAAAAAVAVADPAASFVPTAWDTPRHVLRVFSNMRRPSSSFAAGGARAVACRNGRVVLELRRGAGHARDAGLRLCVWNPMTGDEALLPPLSGDDKPGVYACALLTGDDDLGGEEPRPAPSSAGFFRVLIVHNRRGFTALRTYSSDTGSWSAEAMLDGRGPKKIKSDQLRQLGQGIVLQGVAYWHLSLRMKGEGGAAADDALFAVRFDTAEPPTHVVSVPPDGINYNYNRSLGLLGATPDGKLCSIRAGFCAGYLNVFRTLWEETDDDAGGRWERRWGHRIRFDHIVLQYSDRIHLRWFCERSGVLFLTLLGDGCSYPGTFAIDLATGKIDRVADAVDDDGATCNSRSYFIGYEMDRASYLASVAHFNLIYKAKDKSNLKLDLRQMRNFRRTINSCELSEIPLQNRKFTWSNERQNPTLAKLDRIFSNAEWDEAFGGYALHALATSHSDHSPLLLSNQTTR</sequence>